<comment type="caution">
    <text evidence="1">The sequence shown here is derived from an EMBL/GenBank/DDBJ whole genome shotgun (WGS) entry which is preliminary data.</text>
</comment>
<keyword evidence="2" id="KW-1185">Reference proteome</keyword>
<feature type="non-terminal residue" evidence="1">
    <location>
        <position position="53"/>
    </location>
</feature>
<protein>
    <submittedName>
        <fullName evidence="1">Uncharacterized protein</fullName>
    </submittedName>
</protein>
<accession>A0AAN9AEM3</accession>
<proteinExistence type="predicted"/>
<dbReference type="Proteomes" id="UP001381693">
    <property type="component" value="Unassembled WGS sequence"/>
</dbReference>
<dbReference type="EMBL" id="JAXCGZ010000556">
    <property type="protein sequence ID" value="KAK7085824.1"/>
    <property type="molecule type" value="Genomic_DNA"/>
</dbReference>
<evidence type="ECO:0000313" key="1">
    <source>
        <dbReference type="EMBL" id="KAK7085824.1"/>
    </source>
</evidence>
<evidence type="ECO:0000313" key="2">
    <source>
        <dbReference type="Proteomes" id="UP001381693"/>
    </source>
</evidence>
<reference evidence="1 2" key="1">
    <citation type="submission" date="2023-11" db="EMBL/GenBank/DDBJ databases">
        <title>Halocaridina rubra genome assembly.</title>
        <authorList>
            <person name="Smith C."/>
        </authorList>
    </citation>
    <scope>NUCLEOTIDE SEQUENCE [LARGE SCALE GENOMIC DNA]</scope>
    <source>
        <strain evidence="1">EP-1</strain>
        <tissue evidence="1">Whole</tissue>
    </source>
</reference>
<dbReference type="AlphaFoldDB" id="A0AAN9AEM3"/>
<organism evidence="1 2">
    <name type="scientific">Halocaridina rubra</name>
    <name type="common">Hawaiian red shrimp</name>
    <dbReference type="NCBI Taxonomy" id="373956"/>
    <lineage>
        <taxon>Eukaryota</taxon>
        <taxon>Metazoa</taxon>
        <taxon>Ecdysozoa</taxon>
        <taxon>Arthropoda</taxon>
        <taxon>Crustacea</taxon>
        <taxon>Multicrustacea</taxon>
        <taxon>Malacostraca</taxon>
        <taxon>Eumalacostraca</taxon>
        <taxon>Eucarida</taxon>
        <taxon>Decapoda</taxon>
        <taxon>Pleocyemata</taxon>
        <taxon>Caridea</taxon>
        <taxon>Atyoidea</taxon>
        <taxon>Atyidae</taxon>
        <taxon>Halocaridina</taxon>
    </lineage>
</organism>
<gene>
    <name evidence="1" type="ORF">SK128_025343</name>
</gene>
<name>A0AAN9AEM3_HALRR</name>
<sequence>MQLQEQKLSFHISLRQTENGAIFAALIRINKGRSASRMTSRTSILFGRIYRVK</sequence>